<dbReference type="PROSITE" id="PS51318">
    <property type="entry name" value="TAT"/>
    <property type="match status" value="1"/>
</dbReference>
<evidence type="ECO:0000313" key="2">
    <source>
        <dbReference type="EMBL" id="GIF08500.1"/>
    </source>
</evidence>
<gene>
    <name evidence="2" type="ORF">Asi03nite_60380</name>
</gene>
<comment type="caution">
    <text evidence="2">The sequence shown here is derived from an EMBL/GenBank/DDBJ whole genome shotgun (WGS) entry which is preliminary data.</text>
</comment>
<evidence type="ECO:0000313" key="3">
    <source>
        <dbReference type="Proteomes" id="UP000629619"/>
    </source>
</evidence>
<keyword evidence="1" id="KW-0812">Transmembrane</keyword>
<proteinExistence type="predicted"/>
<dbReference type="Proteomes" id="UP000629619">
    <property type="component" value="Unassembled WGS sequence"/>
</dbReference>
<keyword evidence="1" id="KW-0472">Membrane</keyword>
<dbReference type="RefSeq" id="WP_203683855.1">
    <property type="nucleotide sequence ID" value="NZ_BOMW01000064.1"/>
</dbReference>
<feature type="transmembrane region" description="Helical" evidence="1">
    <location>
        <begin position="23"/>
        <end position="45"/>
    </location>
</feature>
<dbReference type="AlphaFoldDB" id="A0A919TP29"/>
<dbReference type="EMBL" id="BOMW01000064">
    <property type="protein sequence ID" value="GIF08500.1"/>
    <property type="molecule type" value="Genomic_DNA"/>
</dbReference>
<keyword evidence="3" id="KW-1185">Reference proteome</keyword>
<accession>A0A919TP29</accession>
<keyword evidence="1" id="KW-1133">Transmembrane helix</keyword>
<protein>
    <submittedName>
        <fullName evidence="2">Uncharacterized protein</fullName>
    </submittedName>
</protein>
<evidence type="ECO:0000256" key="1">
    <source>
        <dbReference type="SAM" id="Phobius"/>
    </source>
</evidence>
<dbReference type="InterPro" id="IPR006311">
    <property type="entry name" value="TAT_signal"/>
</dbReference>
<reference evidence="2" key="1">
    <citation type="submission" date="2021-01" db="EMBL/GenBank/DDBJ databases">
        <title>Whole genome shotgun sequence of Actinoplanes siamensis NBRC 109076.</title>
        <authorList>
            <person name="Komaki H."/>
            <person name="Tamura T."/>
        </authorList>
    </citation>
    <scope>NUCLEOTIDE SEQUENCE</scope>
    <source>
        <strain evidence="2">NBRC 109076</strain>
    </source>
</reference>
<name>A0A919TP29_9ACTN</name>
<sequence length="64" mass="6719">MADNQPLDRVLVDAPPGISRRRLITSAAAGAGALAAGGLGGWALLRGREKEIGACTDRTDREFR</sequence>
<organism evidence="2 3">
    <name type="scientific">Actinoplanes siamensis</name>
    <dbReference type="NCBI Taxonomy" id="1223317"/>
    <lineage>
        <taxon>Bacteria</taxon>
        <taxon>Bacillati</taxon>
        <taxon>Actinomycetota</taxon>
        <taxon>Actinomycetes</taxon>
        <taxon>Micromonosporales</taxon>
        <taxon>Micromonosporaceae</taxon>
        <taxon>Actinoplanes</taxon>
    </lineage>
</organism>